<dbReference type="RefSeq" id="WP_343897006.1">
    <property type="nucleotide sequence ID" value="NZ_BAAAFZ010000061.1"/>
</dbReference>
<dbReference type="Proteomes" id="UP001501588">
    <property type="component" value="Unassembled WGS sequence"/>
</dbReference>
<feature type="chain" id="PRO_5045274812" description="Lipoprotein" evidence="2">
    <location>
        <begin position="26"/>
        <end position="112"/>
    </location>
</feature>
<sequence>MTTVRIFGGLALSALFVAACQPQQARGPLATMPRGTNESVLRQQQFRNMQQDPDRAVQNPPVVGVNPGTTGIVRAPASTGEGSVGAGPPVAVNPGTTGITRERGVGAPSPRR</sequence>
<reference evidence="3 4" key="1">
    <citation type="journal article" date="2019" name="Int. J. Syst. Evol. Microbiol.">
        <title>The Global Catalogue of Microorganisms (GCM) 10K type strain sequencing project: providing services to taxonomists for standard genome sequencing and annotation.</title>
        <authorList>
            <consortium name="The Broad Institute Genomics Platform"/>
            <consortium name="The Broad Institute Genome Sequencing Center for Infectious Disease"/>
            <person name="Wu L."/>
            <person name="Ma J."/>
        </authorList>
    </citation>
    <scope>NUCLEOTIDE SEQUENCE [LARGE SCALE GENOMIC DNA]</scope>
    <source>
        <strain evidence="3 4">JCM 9933</strain>
    </source>
</reference>
<accession>A0ABN1FRK9</accession>
<feature type="region of interest" description="Disordered" evidence="1">
    <location>
        <begin position="49"/>
        <end position="112"/>
    </location>
</feature>
<keyword evidence="4" id="KW-1185">Reference proteome</keyword>
<name>A0ABN1FRK9_9PROT</name>
<dbReference type="EMBL" id="BAAAFZ010000061">
    <property type="protein sequence ID" value="GAA0596329.1"/>
    <property type="molecule type" value="Genomic_DNA"/>
</dbReference>
<proteinExistence type="predicted"/>
<evidence type="ECO:0000313" key="4">
    <source>
        <dbReference type="Proteomes" id="UP001501588"/>
    </source>
</evidence>
<comment type="caution">
    <text evidence="3">The sequence shown here is derived from an EMBL/GenBank/DDBJ whole genome shotgun (WGS) entry which is preliminary data.</text>
</comment>
<feature type="signal peptide" evidence="2">
    <location>
        <begin position="1"/>
        <end position="25"/>
    </location>
</feature>
<gene>
    <name evidence="3" type="ORF">GCM10009416_38360</name>
</gene>
<organism evidence="3 4">
    <name type="scientific">Craurococcus roseus</name>
    <dbReference type="NCBI Taxonomy" id="77585"/>
    <lineage>
        <taxon>Bacteria</taxon>
        <taxon>Pseudomonadati</taxon>
        <taxon>Pseudomonadota</taxon>
        <taxon>Alphaproteobacteria</taxon>
        <taxon>Acetobacterales</taxon>
        <taxon>Acetobacteraceae</taxon>
        <taxon>Craurococcus</taxon>
    </lineage>
</organism>
<evidence type="ECO:0000256" key="2">
    <source>
        <dbReference type="SAM" id="SignalP"/>
    </source>
</evidence>
<evidence type="ECO:0000313" key="3">
    <source>
        <dbReference type="EMBL" id="GAA0596329.1"/>
    </source>
</evidence>
<feature type="compositionally biased region" description="Low complexity" evidence="1">
    <location>
        <begin position="59"/>
        <end position="71"/>
    </location>
</feature>
<protein>
    <recommendedName>
        <fullName evidence="5">Lipoprotein</fullName>
    </recommendedName>
</protein>
<evidence type="ECO:0008006" key="5">
    <source>
        <dbReference type="Google" id="ProtNLM"/>
    </source>
</evidence>
<dbReference type="PROSITE" id="PS51257">
    <property type="entry name" value="PROKAR_LIPOPROTEIN"/>
    <property type="match status" value="1"/>
</dbReference>
<keyword evidence="2" id="KW-0732">Signal</keyword>
<evidence type="ECO:0000256" key="1">
    <source>
        <dbReference type="SAM" id="MobiDB-lite"/>
    </source>
</evidence>